<keyword evidence="2 8" id="KW-0349">Heme</keyword>
<keyword evidence="6 8" id="KW-0472">Membrane</keyword>
<comment type="similarity">
    <text evidence="7 8">Belongs to the cytochrome b5 family.</text>
</comment>
<dbReference type="Proteomes" id="UP000794436">
    <property type="component" value="Unassembled WGS sequence"/>
</dbReference>
<dbReference type="SMART" id="SM01117">
    <property type="entry name" value="Cyt-b5"/>
    <property type="match status" value="1"/>
</dbReference>
<evidence type="ECO:0000256" key="1">
    <source>
        <dbReference type="ARBA" id="ARBA00004370"/>
    </source>
</evidence>
<dbReference type="PANTHER" id="PTHR19359">
    <property type="entry name" value="CYTOCHROME B5"/>
    <property type="match status" value="1"/>
</dbReference>
<feature type="region of interest" description="Disordered" evidence="9">
    <location>
        <begin position="91"/>
        <end position="114"/>
    </location>
</feature>
<dbReference type="FunFam" id="3.10.120.10:FF:000002">
    <property type="entry name" value="Cytochrome b5 type B"/>
    <property type="match status" value="1"/>
</dbReference>
<gene>
    <name evidence="11" type="ORF">Poli38472_009644</name>
</gene>
<evidence type="ECO:0000256" key="3">
    <source>
        <dbReference type="ARBA" id="ARBA00022692"/>
    </source>
</evidence>
<comment type="caution">
    <text evidence="11">The sequence shown here is derived from an EMBL/GenBank/DDBJ whole genome shotgun (WGS) entry which is preliminary data.</text>
</comment>
<dbReference type="InterPro" id="IPR050668">
    <property type="entry name" value="Cytochrome_b5"/>
</dbReference>
<dbReference type="PANTHER" id="PTHR19359:SF14">
    <property type="entry name" value="CYTOCHROME B5 A"/>
    <property type="match status" value="1"/>
</dbReference>
<feature type="transmembrane region" description="Helical" evidence="8">
    <location>
        <begin position="118"/>
        <end position="136"/>
    </location>
</feature>
<evidence type="ECO:0000256" key="4">
    <source>
        <dbReference type="ARBA" id="ARBA00022723"/>
    </source>
</evidence>
<evidence type="ECO:0000313" key="12">
    <source>
        <dbReference type="Proteomes" id="UP000794436"/>
    </source>
</evidence>
<proteinExistence type="inferred from homology"/>
<comment type="subcellular location">
    <subcellularLocation>
        <location evidence="1">Membrane</location>
    </subcellularLocation>
</comment>
<dbReference type="PRINTS" id="PR00363">
    <property type="entry name" value="CYTOCHROMEB5"/>
</dbReference>
<keyword evidence="3 8" id="KW-0812">Transmembrane</keyword>
<keyword evidence="5 8" id="KW-0408">Iron</keyword>
<keyword evidence="8" id="KW-1133">Transmembrane helix</keyword>
<name>A0A8K1CEW0_PYTOL</name>
<dbReference type="GO" id="GO:0046872">
    <property type="term" value="F:metal ion binding"/>
    <property type="evidence" value="ECO:0007669"/>
    <property type="project" value="UniProtKB-UniRule"/>
</dbReference>
<dbReference type="GO" id="GO:0020037">
    <property type="term" value="F:heme binding"/>
    <property type="evidence" value="ECO:0007669"/>
    <property type="project" value="UniProtKB-UniRule"/>
</dbReference>
<sequence>MAEAQTLKEFSLDEVAKHKTAEDCWMIIKEDGMRLVYDVTQFLDDHPGGPEIMIDLAGQDATEEFEDIGHSNDARDQLKTLLIGKIEGDVKKEKKAAAPRLPGGASGSSDKNSGSSTGLVIIGALAVAAAAFFLQFNQAK</sequence>
<dbReference type="AlphaFoldDB" id="A0A8K1CEW0"/>
<dbReference type="InterPro" id="IPR036400">
    <property type="entry name" value="Cyt_B5-like_heme/steroid_sf"/>
</dbReference>
<reference evidence="11" key="1">
    <citation type="submission" date="2019-03" db="EMBL/GenBank/DDBJ databases">
        <title>Long read genome sequence of the mycoparasitic Pythium oligandrum ATCC 38472 isolated from sugarbeet rhizosphere.</title>
        <authorList>
            <person name="Gaulin E."/>
        </authorList>
    </citation>
    <scope>NUCLEOTIDE SEQUENCE</scope>
    <source>
        <strain evidence="11">ATCC 38472_TT</strain>
    </source>
</reference>
<dbReference type="InterPro" id="IPR001199">
    <property type="entry name" value="Cyt_B5-like_heme/steroid-bd"/>
</dbReference>
<evidence type="ECO:0000256" key="9">
    <source>
        <dbReference type="SAM" id="MobiDB-lite"/>
    </source>
</evidence>
<organism evidence="11 12">
    <name type="scientific">Pythium oligandrum</name>
    <name type="common">Mycoparasitic fungus</name>
    <dbReference type="NCBI Taxonomy" id="41045"/>
    <lineage>
        <taxon>Eukaryota</taxon>
        <taxon>Sar</taxon>
        <taxon>Stramenopiles</taxon>
        <taxon>Oomycota</taxon>
        <taxon>Peronosporomycetes</taxon>
        <taxon>Pythiales</taxon>
        <taxon>Pythiaceae</taxon>
        <taxon>Pythium</taxon>
    </lineage>
</organism>
<feature type="domain" description="Cytochrome b5 heme-binding" evidence="10">
    <location>
        <begin position="7"/>
        <end position="87"/>
    </location>
</feature>
<evidence type="ECO:0000256" key="7">
    <source>
        <dbReference type="ARBA" id="ARBA00038168"/>
    </source>
</evidence>
<evidence type="ECO:0000256" key="8">
    <source>
        <dbReference type="RuleBase" id="RU362121"/>
    </source>
</evidence>
<dbReference type="PROSITE" id="PS00191">
    <property type="entry name" value="CYTOCHROME_B5_1"/>
    <property type="match status" value="1"/>
</dbReference>
<evidence type="ECO:0000256" key="2">
    <source>
        <dbReference type="ARBA" id="ARBA00022617"/>
    </source>
</evidence>
<dbReference type="SUPFAM" id="SSF55856">
    <property type="entry name" value="Cytochrome b5-like heme/steroid binding domain"/>
    <property type="match status" value="1"/>
</dbReference>
<dbReference type="PROSITE" id="PS50255">
    <property type="entry name" value="CYTOCHROME_B5_2"/>
    <property type="match status" value="1"/>
</dbReference>
<evidence type="ECO:0000256" key="6">
    <source>
        <dbReference type="ARBA" id="ARBA00023136"/>
    </source>
</evidence>
<evidence type="ECO:0000313" key="11">
    <source>
        <dbReference type="EMBL" id="TMW62151.1"/>
    </source>
</evidence>
<keyword evidence="12" id="KW-1185">Reference proteome</keyword>
<dbReference type="OrthoDB" id="260519at2759"/>
<evidence type="ECO:0000259" key="10">
    <source>
        <dbReference type="PROSITE" id="PS50255"/>
    </source>
</evidence>
<dbReference type="Pfam" id="PF00173">
    <property type="entry name" value="Cyt-b5"/>
    <property type="match status" value="1"/>
</dbReference>
<dbReference type="Gene3D" id="3.10.120.10">
    <property type="entry name" value="Cytochrome b5-like heme/steroid binding domain"/>
    <property type="match status" value="1"/>
</dbReference>
<accession>A0A8K1CEW0</accession>
<evidence type="ECO:0000256" key="5">
    <source>
        <dbReference type="ARBA" id="ARBA00023004"/>
    </source>
</evidence>
<dbReference type="InterPro" id="IPR018506">
    <property type="entry name" value="Cyt_B5_heme-BS"/>
</dbReference>
<dbReference type="GO" id="GO:0016020">
    <property type="term" value="C:membrane"/>
    <property type="evidence" value="ECO:0007669"/>
    <property type="project" value="UniProtKB-SubCell"/>
</dbReference>
<protein>
    <recommendedName>
        <fullName evidence="10">Cytochrome b5 heme-binding domain-containing protein</fullName>
    </recommendedName>
</protein>
<keyword evidence="4 8" id="KW-0479">Metal-binding</keyword>
<dbReference type="EMBL" id="SPLM01000074">
    <property type="protein sequence ID" value="TMW62151.1"/>
    <property type="molecule type" value="Genomic_DNA"/>
</dbReference>